<dbReference type="RefSeq" id="WP_027010165.1">
    <property type="nucleotide sequence ID" value="NZ_CP091521.1"/>
</dbReference>
<gene>
    <name evidence="14" type="ORF">LVJ77_04765</name>
</gene>
<feature type="transmembrane region" description="Helical" evidence="13">
    <location>
        <begin position="20"/>
        <end position="40"/>
    </location>
</feature>
<evidence type="ECO:0000256" key="4">
    <source>
        <dbReference type="ARBA" id="ARBA00011471"/>
    </source>
</evidence>
<dbReference type="AlphaFoldDB" id="A0A8T9MUX5"/>
<dbReference type="KEGG" id="ckh:LVJ77_04765"/>
<comment type="subcellular location">
    <subcellularLocation>
        <location evidence="2">Cell inner membrane</location>
        <topology evidence="2">Single-pass type II membrane protein</topology>
    </subcellularLocation>
    <subcellularLocation>
        <location evidence="12">Cell membrane</location>
        <topology evidence="12">Single-pass type II membrane protein</topology>
    </subcellularLocation>
</comment>
<keyword evidence="8 12" id="KW-0812">Transmembrane</keyword>
<dbReference type="Pfam" id="PF02472">
    <property type="entry name" value="ExbD"/>
    <property type="match status" value="1"/>
</dbReference>
<proteinExistence type="inferred from homology"/>
<reference evidence="14" key="1">
    <citation type="journal article" date="2022" name="Res Sq">
        <title>Evolution of multicellular longitudinally dividing oral cavity symbionts (Neisseriaceae).</title>
        <authorList>
            <person name="Nyongesa S."/>
            <person name="Weber P."/>
            <person name="Bernet E."/>
            <person name="Pullido F."/>
            <person name="Nieckarz M."/>
            <person name="Delaby M."/>
            <person name="Nieves C."/>
            <person name="Viehboeck T."/>
            <person name="Krause N."/>
            <person name="Rivera-Millot A."/>
            <person name="Nakamura A."/>
            <person name="Vischer N."/>
            <person name="VanNieuwenhze M."/>
            <person name="Brun Y."/>
            <person name="Cava F."/>
            <person name="Bulgheresi S."/>
            <person name="Veyrier F."/>
        </authorList>
    </citation>
    <scope>NUCLEOTIDE SEQUENCE</scope>
    <source>
        <strain evidence="14">17694</strain>
    </source>
</reference>
<keyword evidence="6" id="KW-1003">Cell membrane</keyword>
<comment type="similarity">
    <text evidence="3 12">Belongs to the ExbD/TolR family.</text>
</comment>
<comment type="subunit">
    <text evidence="4">The accessory proteins ExbB and ExbD seem to form a complex with TonB.</text>
</comment>
<keyword evidence="5 12" id="KW-0813">Transport</keyword>
<evidence type="ECO:0000256" key="5">
    <source>
        <dbReference type="ARBA" id="ARBA00022448"/>
    </source>
</evidence>
<dbReference type="PANTHER" id="PTHR30558:SF12">
    <property type="entry name" value="BIOPOLYMER TRANSPORT PROTEIN EXBD"/>
    <property type="match status" value="1"/>
</dbReference>
<keyword evidence="10 13" id="KW-1133">Transmembrane helix</keyword>
<sequence length="147" mass="15924">MAFSTNGGDEDTPMADINVTPLVDVMLVLLIVFMITMPVLTHSIPLELPVTSQKKDEPPKQDVKPLTIAIDKDGAYRVGAESQDAVDLDTVKRSLMEVAKDKPDTIVAISADKEVPYDFVAQVLDAARDAKLAKIGFVTKVEQQAGE</sequence>
<evidence type="ECO:0000256" key="10">
    <source>
        <dbReference type="ARBA" id="ARBA00022989"/>
    </source>
</evidence>
<dbReference type="GO" id="GO:0005886">
    <property type="term" value="C:plasma membrane"/>
    <property type="evidence" value="ECO:0007669"/>
    <property type="project" value="UniProtKB-SubCell"/>
</dbReference>
<evidence type="ECO:0000256" key="12">
    <source>
        <dbReference type="RuleBase" id="RU003879"/>
    </source>
</evidence>
<name>A0A8T9MUX5_9NEIS</name>
<comment type="function">
    <text evidence="1">Involved in the TonB-dependent energy-dependent transport of various receptor-bound substrates.</text>
</comment>
<keyword evidence="7" id="KW-0997">Cell inner membrane</keyword>
<evidence type="ECO:0000256" key="3">
    <source>
        <dbReference type="ARBA" id="ARBA00005811"/>
    </source>
</evidence>
<reference evidence="14" key="2">
    <citation type="submission" date="2024-09" db="EMBL/GenBank/DDBJ databases">
        <authorList>
            <person name="Veyrier F.J."/>
        </authorList>
    </citation>
    <scope>NUCLEOTIDE SEQUENCE</scope>
    <source>
        <strain evidence="14">17694</strain>
    </source>
</reference>
<dbReference type="Proteomes" id="UP000831534">
    <property type="component" value="Chromosome"/>
</dbReference>
<evidence type="ECO:0000256" key="6">
    <source>
        <dbReference type="ARBA" id="ARBA00022475"/>
    </source>
</evidence>
<keyword evidence="15" id="KW-1185">Reference proteome</keyword>
<evidence type="ECO:0000256" key="13">
    <source>
        <dbReference type="SAM" id="Phobius"/>
    </source>
</evidence>
<evidence type="ECO:0000256" key="1">
    <source>
        <dbReference type="ARBA" id="ARBA00003540"/>
    </source>
</evidence>
<protein>
    <submittedName>
        <fullName evidence="14">ExbD/TolR family protein</fullName>
    </submittedName>
</protein>
<organism evidence="14 15">
    <name type="scientific">Conchiformibius kuhniae</name>
    <dbReference type="NCBI Taxonomy" id="211502"/>
    <lineage>
        <taxon>Bacteria</taxon>
        <taxon>Pseudomonadati</taxon>
        <taxon>Pseudomonadota</taxon>
        <taxon>Betaproteobacteria</taxon>
        <taxon>Neisseriales</taxon>
        <taxon>Neisseriaceae</taxon>
        <taxon>Conchiformibius</taxon>
    </lineage>
</organism>
<dbReference type="Gene3D" id="3.30.420.270">
    <property type="match status" value="1"/>
</dbReference>
<dbReference type="InterPro" id="IPR003400">
    <property type="entry name" value="ExbD"/>
</dbReference>
<evidence type="ECO:0000256" key="11">
    <source>
        <dbReference type="ARBA" id="ARBA00023136"/>
    </source>
</evidence>
<dbReference type="EMBL" id="CP091521">
    <property type="protein sequence ID" value="UOP05467.1"/>
    <property type="molecule type" value="Genomic_DNA"/>
</dbReference>
<evidence type="ECO:0000313" key="14">
    <source>
        <dbReference type="EMBL" id="UOP05467.1"/>
    </source>
</evidence>
<evidence type="ECO:0000256" key="9">
    <source>
        <dbReference type="ARBA" id="ARBA00022927"/>
    </source>
</evidence>
<evidence type="ECO:0000256" key="7">
    <source>
        <dbReference type="ARBA" id="ARBA00022519"/>
    </source>
</evidence>
<keyword evidence="11 13" id="KW-0472">Membrane</keyword>
<dbReference type="GO" id="GO:0022857">
    <property type="term" value="F:transmembrane transporter activity"/>
    <property type="evidence" value="ECO:0007669"/>
    <property type="project" value="InterPro"/>
</dbReference>
<evidence type="ECO:0000256" key="8">
    <source>
        <dbReference type="ARBA" id="ARBA00022692"/>
    </source>
</evidence>
<evidence type="ECO:0000313" key="15">
    <source>
        <dbReference type="Proteomes" id="UP000831534"/>
    </source>
</evidence>
<dbReference type="PANTHER" id="PTHR30558">
    <property type="entry name" value="EXBD MEMBRANE COMPONENT OF PMF-DRIVEN MACROMOLECULE IMPORT SYSTEM"/>
    <property type="match status" value="1"/>
</dbReference>
<keyword evidence="9 12" id="KW-0653">Protein transport</keyword>
<evidence type="ECO:0000256" key="2">
    <source>
        <dbReference type="ARBA" id="ARBA00004249"/>
    </source>
</evidence>
<dbReference type="GO" id="GO:0015031">
    <property type="term" value="P:protein transport"/>
    <property type="evidence" value="ECO:0007669"/>
    <property type="project" value="UniProtKB-KW"/>
</dbReference>
<accession>A0A8T9MUX5</accession>